<reference evidence="3 4" key="1">
    <citation type="submission" date="2020-05" db="EMBL/GenBank/DDBJ databases">
        <title>Actinomyces sp. zg-325.</title>
        <authorList>
            <person name="Yang C."/>
        </authorList>
    </citation>
    <scope>NUCLEOTIDE SEQUENCE [LARGE SCALE GENOMIC DNA]</scope>
    <source>
        <strain evidence="4">zg-325</strain>
    </source>
</reference>
<dbReference type="SMART" id="SM00953">
    <property type="entry name" value="RES"/>
    <property type="match status" value="1"/>
</dbReference>
<gene>
    <name evidence="3" type="ORF">HPC72_05555</name>
</gene>
<name>A0A6M8AZX4_9ACTO</name>
<dbReference type="AlphaFoldDB" id="A0A6M8AZX4"/>
<evidence type="ECO:0000313" key="3">
    <source>
        <dbReference type="EMBL" id="QKD79784.1"/>
    </source>
</evidence>
<evidence type="ECO:0000259" key="2">
    <source>
        <dbReference type="SMART" id="SM00953"/>
    </source>
</evidence>
<protein>
    <submittedName>
        <fullName evidence="3">RES family NAD+ phosphorylase</fullName>
    </submittedName>
</protein>
<evidence type="ECO:0000313" key="4">
    <source>
        <dbReference type="Proteomes" id="UP000504752"/>
    </source>
</evidence>
<feature type="domain" description="RES" evidence="2">
    <location>
        <begin position="52"/>
        <end position="190"/>
    </location>
</feature>
<dbReference type="EMBL" id="CP053642">
    <property type="protein sequence ID" value="QKD79784.1"/>
    <property type="molecule type" value="Genomic_DNA"/>
</dbReference>
<evidence type="ECO:0000256" key="1">
    <source>
        <dbReference type="SAM" id="MobiDB-lite"/>
    </source>
</evidence>
<accession>A0A6M8AZX4</accession>
<proteinExistence type="predicted"/>
<dbReference type="KEGG" id="amam:HPC72_05555"/>
<dbReference type="Pfam" id="PF08808">
    <property type="entry name" value="RES"/>
    <property type="match status" value="1"/>
</dbReference>
<organism evidence="3 4">
    <name type="scientific">Actinomyces marmotae</name>
    <dbReference type="NCBI Taxonomy" id="2737173"/>
    <lineage>
        <taxon>Bacteria</taxon>
        <taxon>Bacillati</taxon>
        <taxon>Actinomycetota</taxon>
        <taxon>Actinomycetes</taxon>
        <taxon>Actinomycetales</taxon>
        <taxon>Actinomycetaceae</taxon>
        <taxon>Actinomyces</taxon>
    </lineage>
</organism>
<dbReference type="Proteomes" id="UP000504752">
    <property type="component" value="Chromosome"/>
</dbReference>
<dbReference type="RefSeq" id="WP_159524606.1">
    <property type="nucleotide sequence ID" value="NZ_CP053642.1"/>
</dbReference>
<keyword evidence="4" id="KW-1185">Reference proteome</keyword>
<dbReference type="InterPro" id="IPR014914">
    <property type="entry name" value="RES_dom"/>
</dbReference>
<feature type="region of interest" description="Disordered" evidence="1">
    <location>
        <begin position="1"/>
        <end position="21"/>
    </location>
</feature>
<sequence length="221" mass="23855">MPLDAPKNPSRPPSPLSIGPEDIHPHQGLLWRIHRTAGEFPSAWNDFRSYGPLTTMRWDPHPGPVGDHPGHGVLYTATDLRTAVAEVFQAQRRVDPMGAGIAATTFVPVRPLRLLALLAEDSPWLLRNGASHSLMAAPRGACRAWAREIARAEPDDGLGPVDGLWAESTMTGRPMVVLFERATSALPEEPRASALLAAPVMMAALADISASLGWEFAWPTA</sequence>